<accession>A0A9N9H7D0</accession>
<dbReference type="AlphaFoldDB" id="A0A9N9H7D0"/>
<proteinExistence type="predicted"/>
<organism evidence="1 2">
    <name type="scientific">Paraglomus occultum</name>
    <dbReference type="NCBI Taxonomy" id="144539"/>
    <lineage>
        <taxon>Eukaryota</taxon>
        <taxon>Fungi</taxon>
        <taxon>Fungi incertae sedis</taxon>
        <taxon>Mucoromycota</taxon>
        <taxon>Glomeromycotina</taxon>
        <taxon>Glomeromycetes</taxon>
        <taxon>Paraglomerales</taxon>
        <taxon>Paraglomeraceae</taxon>
        <taxon>Paraglomus</taxon>
    </lineage>
</organism>
<dbReference type="EMBL" id="CAJVPJ010004497">
    <property type="protein sequence ID" value="CAG8652661.1"/>
    <property type="molecule type" value="Genomic_DNA"/>
</dbReference>
<comment type="caution">
    <text evidence="1">The sequence shown here is derived from an EMBL/GenBank/DDBJ whole genome shotgun (WGS) entry which is preliminary data.</text>
</comment>
<evidence type="ECO:0000313" key="2">
    <source>
        <dbReference type="Proteomes" id="UP000789572"/>
    </source>
</evidence>
<sequence length="112" mass="13080">PELSRYFRRQWWSCIVLWSNLIKQVAERERRTTATIEVHCKILKTMDIAKRRLPLDQYLYARAAVIRDNQLLIAVSPSHTEERILDNFLKAYGIENDEAISLSESALGSYVI</sequence>
<gene>
    <name evidence="1" type="ORF">POCULU_LOCUS10034</name>
</gene>
<keyword evidence="2" id="KW-1185">Reference proteome</keyword>
<reference evidence="1" key="1">
    <citation type="submission" date="2021-06" db="EMBL/GenBank/DDBJ databases">
        <authorList>
            <person name="Kallberg Y."/>
            <person name="Tangrot J."/>
            <person name="Rosling A."/>
        </authorList>
    </citation>
    <scope>NUCLEOTIDE SEQUENCE</scope>
    <source>
        <strain evidence="1">IA702</strain>
    </source>
</reference>
<feature type="non-terminal residue" evidence="1">
    <location>
        <position position="1"/>
    </location>
</feature>
<dbReference type="OrthoDB" id="2429359at2759"/>
<dbReference type="Proteomes" id="UP000789572">
    <property type="component" value="Unassembled WGS sequence"/>
</dbReference>
<protein>
    <submittedName>
        <fullName evidence="1">8789_t:CDS:1</fullName>
    </submittedName>
</protein>
<name>A0A9N9H7D0_9GLOM</name>
<evidence type="ECO:0000313" key="1">
    <source>
        <dbReference type="EMBL" id="CAG8652661.1"/>
    </source>
</evidence>